<evidence type="ECO:0000313" key="2">
    <source>
        <dbReference type="EMBL" id="SFQ30771.1"/>
    </source>
</evidence>
<dbReference type="InterPro" id="IPR025680">
    <property type="entry name" value="DddI"/>
</dbReference>
<reference evidence="3" key="1">
    <citation type="submission" date="2016-10" db="EMBL/GenBank/DDBJ databases">
        <authorList>
            <person name="Varghese N."/>
            <person name="Submissions S."/>
        </authorList>
    </citation>
    <scope>NUCLEOTIDE SEQUENCE [LARGE SCALE GENOMIC DNA]</scope>
    <source>
        <strain evidence="3">CGMCC 4.5579</strain>
    </source>
</reference>
<dbReference type="Proteomes" id="UP000198727">
    <property type="component" value="Unassembled WGS sequence"/>
</dbReference>
<organism evidence="2 3">
    <name type="scientific">Amycolatopsis arida</name>
    <dbReference type="NCBI Taxonomy" id="587909"/>
    <lineage>
        <taxon>Bacteria</taxon>
        <taxon>Bacillati</taxon>
        <taxon>Actinomycetota</taxon>
        <taxon>Actinomycetes</taxon>
        <taxon>Pseudonocardiales</taxon>
        <taxon>Pseudonocardiaceae</taxon>
        <taxon>Amycolatopsis</taxon>
    </lineage>
</organism>
<gene>
    <name evidence="2" type="ORF">SAMN05421810_10633</name>
</gene>
<dbReference type="AlphaFoldDB" id="A0A1I5XFN2"/>
<dbReference type="OrthoDB" id="3692627at2"/>
<dbReference type="EMBL" id="FOWW01000006">
    <property type="protein sequence ID" value="SFQ30771.1"/>
    <property type="molecule type" value="Genomic_DNA"/>
</dbReference>
<dbReference type="RefSeq" id="WP_092531390.1">
    <property type="nucleotide sequence ID" value="NZ_FOWW01000006.1"/>
</dbReference>
<proteinExistence type="predicted"/>
<protein>
    <submittedName>
        <fullName evidence="2">Immunity protein Imm1</fullName>
    </submittedName>
</protein>
<evidence type="ECO:0000256" key="1">
    <source>
        <dbReference type="SAM" id="MobiDB-lite"/>
    </source>
</evidence>
<name>A0A1I5XFN2_9PSEU</name>
<dbReference type="STRING" id="587909.SAMN05421810_10633"/>
<keyword evidence="3" id="KW-1185">Reference proteome</keyword>
<dbReference type="Pfam" id="PF14430">
    <property type="entry name" value="Imm1"/>
    <property type="match status" value="1"/>
</dbReference>
<accession>A0A1I5XFN2</accession>
<sequence length="129" mass="13780">MTDTATYRAGVPTCRDGMSGGENFPVSTPEDVDRLVELLAEPEVYTASLQAAEGMAVMDAHVQDGYGYLEYYGLDRSAVSVGDPDSPAVESETEFPAGAGVPLERFRKALVEFVTTGGELPTAVEWRLG</sequence>
<feature type="region of interest" description="Disordered" evidence="1">
    <location>
        <begin position="1"/>
        <end position="24"/>
    </location>
</feature>
<evidence type="ECO:0000313" key="3">
    <source>
        <dbReference type="Proteomes" id="UP000198727"/>
    </source>
</evidence>